<organism evidence="1 2">
    <name type="scientific">Sulfurimonas xiamenensis</name>
    <dbReference type="NCBI Taxonomy" id="2590021"/>
    <lineage>
        <taxon>Bacteria</taxon>
        <taxon>Pseudomonadati</taxon>
        <taxon>Campylobacterota</taxon>
        <taxon>Epsilonproteobacteria</taxon>
        <taxon>Campylobacterales</taxon>
        <taxon>Sulfurimonadaceae</taxon>
        <taxon>Sulfurimonas</taxon>
    </lineage>
</organism>
<protein>
    <submittedName>
        <fullName evidence="1">Uncharacterized protein</fullName>
    </submittedName>
</protein>
<name>A0AAJ4A2P2_9BACT</name>
<dbReference type="AlphaFoldDB" id="A0AAJ4A2P2"/>
<reference evidence="2" key="1">
    <citation type="submission" date="2019-06" db="EMBL/GenBank/DDBJ databases">
        <title>Sulfurimonas gotlandica sp. nov., a chemoautotrophic and psychrotolerant epsilonproteobacterium isolated from a pelagic redoxcline, and an emended description of the genus Sulfurimonas.</title>
        <authorList>
            <person name="Wang S."/>
            <person name="Jiang L."/>
            <person name="Shao Z."/>
        </authorList>
    </citation>
    <scope>NUCLEOTIDE SEQUENCE [LARGE SCALE GENOMIC DNA]</scope>
    <source>
        <strain evidence="2">1-1N</strain>
    </source>
</reference>
<dbReference type="RefSeq" id="WP_152298891.1">
    <property type="nucleotide sequence ID" value="NZ_CP041166.1"/>
</dbReference>
<evidence type="ECO:0000313" key="1">
    <source>
        <dbReference type="EMBL" id="QFR42828.1"/>
    </source>
</evidence>
<dbReference type="EMBL" id="CP041166">
    <property type="protein sequence ID" value="QFR42828.1"/>
    <property type="molecule type" value="Genomic_DNA"/>
</dbReference>
<gene>
    <name evidence="1" type="ORF">FJR47_02435</name>
</gene>
<evidence type="ECO:0000313" key="2">
    <source>
        <dbReference type="Proteomes" id="UP000326061"/>
    </source>
</evidence>
<proteinExistence type="predicted"/>
<accession>A0AAJ4A2P2</accession>
<dbReference type="Proteomes" id="UP000326061">
    <property type="component" value="Chromosome"/>
</dbReference>
<keyword evidence="2" id="KW-1185">Reference proteome</keyword>
<dbReference type="KEGG" id="suln:FJR47_02435"/>
<sequence length="140" mass="16985">MSEDNHIQKAKKILEKNRHYGFFKTHLYDFNVINNYKGFENLDSFFDDELYDSSNKPHFNLSYTCWFVVVCVLGDFGDDWSEFENDKDGFIYDYEYIKKHHLSKVFCELKEFFLAYKILCKDTEDNNSLWYENVPKNLKF</sequence>